<feature type="region of interest" description="Disordered" evidence="1">
    <location>
        <begin position="112"/>
        <end position="169"/>
    </location>
</feature>
<organism evidence="3 4">
    <name type="scientific">Klebsormidium nitens</name>
    <name type="common">Green alga</name>
    <name type="synonym">Ulothrix nitens</name>
    <dbReference type="NCBI Taxonomy" id="105231"/>
    <lineage>
        <taxon>Eukaryota</taxon>
        <taxon>Viridiplantae</taxon>
        <taxon>Streptophyta</taxon>
        <taxon>Klebsormidiophyceae</taxon>
        <taxon>Klebsormidiales</taxon>
        <taxon>Klebsormidiaceae</taxon>
        <taxon>Klebsormidium</taxon>
    </lineage>
</organism>
<reference evidence="3 4" key="1">
    <citation type="journal article" date="2014" name="Nat. Commun.">
        <title>Klebsormidium flaccidum genome reveals primary factors for plant terrestrial adaptation.</title>
        <authorList>
            <person name="Hori K."/>
            <person name="Maruyama F."/>
            <person name="Fujisawa T."/>
            <person name="Togashi T."/>
            <person name="Yamamoto N."/>
            <person name="Seo M."/>
            <person name="Sato S."/>
            <person name="Yamada T."/>
            <person name="Mori H."/>
            <person name="Tajima N."/>
            <person name="Moriyama T."/>
            <person name="Ikeuchi M."/>
            <person name="Watanabe M."/>
            <person name="Wada H."/>
            <person name="Kobayashi K."/>
            <person name="Saito M."/>
            <person name="Masuda T."/>
            <person name="Sasaki-Sekimoto Y."/>
            <person name="Mashiguchi K."/>
            <person name="Awai K."/>
            <person name="Shimojima M."/>
            <person name="Masuda S."/>
            <person name="Iwai M."/>
            <person name="Nobusawa T."/>
            <person name="Narise T."/>
            <person name="Kondo S."/>
            <person name="Saito H."/>
            <person name="Sato R."/>
            <person name="Murakawa M."/>
            <person name="Ihara Y."/>
            <person name="Oshima-Yamada Y."/>
            <person name="Ohtaka K."/>
            <person name="Satoh M."/>
            <person name="Sonobe K."/>
            <person name="Ishii M."/>
            <person name="Ohtani R."/>
            <person name="Kanamori-Sato M."/>
            <person name="Honoki R."/>
            <person name="Miyazaki D."/>
            <person name="Mochizuki H."/>
            <person name="Umetsu J."/>
            <person name="Higashi K."/>
            <person name="Shibata D."/>
            <person name="Kamiya Y."/>
            <person name="Sato N."/>
            <person name="Nakamura Y."/>
            <person name="Tabata S."/>
            <person name="Ida S."/>
            <person name="Kurokawa K."/>
            <person name="Ohta H."/>
        </authorList>
    </citation>
    <scope>NUCLEOTIDE SEQUENCE [LARGE SCALE GENOMIC DNA]</scope>
    <source>
        <strain evidence="3 4">NIES-2285</strain>
    </source>
</reference>
<dbReference type="PANTHER" id="PTHR37179:SF1">
    <property type="entry name" value="TRANSGLYCOSYLASE"/>
    <property type="match status" value="1"/>
</dbReference>
<dbReference type="Gene3D" id="1.10.530.10">
    <property type="match status" value="1"/>
</dbReference>
<evidence type="ECO:0000256" key="1">
    <source>
        <dbReference type="SAM" id="MobiDB-lite"/>
    </source>
</evidence>
<dbReference type="Pfam" id="PF01464">
    <property type="entry name" value="SLT"/>
    <property type="match status" value="1"/>
</dbReference>
<name>A0A1Y1HIE5_KLENI</name>
<dbReference type="AlphaFoldDB" id="A0A1Y1HIE5"/>
<dbReference type="OMA" id="MRQPESF"/>
<keyword evidence="4" id="KW-1185">Reference proteome</keyword>
<sequence>MRVAASVQDELTVRFCSLAAPRDVKEVTQRIHKGGLSSNWTKRRSLFVITPKSHVDAIRGRPLQDDSLPSAQLLENTTKSGFFQAAVEILDRGQELVDSGKFEPATELEIRKTEGILNSSDTQVDAQTVAQQPDQSPKEGLIDSSNKLSSSDSVQKEGQTLGAKLSDAMSRGPPMQFWDDWVDPSDMAAMWSRPAVALEWRGKGFQRGSKVLFTRDERSKPYLTMAEMQGVAEIIIDRHFRGRVNLVMLCAIAEIESDRRPLAYRFEPALGEASTGLMQVLQSTAEWLARDMGYRAYSVNWASEQLYRPFAAVYFGGAYLNWLSTYKGVPRSEEFIVRGYNGGPNGVNLEKTVRYWSKYLVAKAKVASVLRIEAPQLIVQTPAPLYAPPPSAPGPVQAPSQPGYSIPPAVQAPPPTQQGPGVVQVAVAATVGAAVATSIIAGPAVGMWAATGAIAGALGGAIANGWPPPRREEVRRETVEVRADFVEVGLPGPMTVIVEEETGPVIDTATVEVVPEALSTEWVYWDDVVTESELAAMWAREDIRTEWTAAGEKPGRRVRFSRDAQKRPFLTAREVTAVAEITVQRHFRGEIDPSVLAALAEVSSKRLLYGRQGTGLMETELETVLWLASCNPRYAVYPGASLADLSRPFVSVFYGAAYVHWLSKFEGKSRSEEFVVRGYCGGPNGSSSAETLPFWQSYRKVKGESTKQSWWR</sequence>
<dbReference type="Proteomes" id="UP000054558">
    <property type="component" value="Unassembled WGS sequence"/>
</dbReference>
<accession>A0A1Y1HIE5</accession>
<feature type="domain" description="Transglycosylase SLT" evidence="2">
    <location>
        <begin position="241"/>
        <end position="354"/>
    </location>
</feature>
<dbReference type="SUPFAM" id="SSF53955">
    <property type="entry name" value="Lysozyme-like"/>
    <property type="match status" value="1"/>
</dbReference>
<feature type="compositionally biased region" description="Polar residues" evidence="1">
    <location>
        <begin position="116"/>
        <end position="135"/>
    </location>
</feature>
<dbReference type="InterPro" id="IPR008258">
    <property type="entry name" value="Transglycosylase_SLT_dom_1"/>
</dbReference>
<dbReference type="PANTHER" id="PTHR37179">
    <property type="entry name" value="TRANSGLYCOSYLASE"/>
    <property type="match status" value="1"/>
</dbReference>
<evidence type="ECO:0000313" key="4">
    <source>
        <dbReference type="Proteomes" id="UP000054558"/>
    </source>
</evidence>
<feature type="compositionally biased region" description="Low complexity" evidence="1">
    <location>
        <begin position="144"/>
        <end position="153"/>
    </location>
</feature>
<dbReference type="InterPro" id="IPR023346">
    <property type="entry name" value="Lysozyme-like_dom_sf"/>
</dbReference>
<evidence type="ECO:0000259" key="2">
    <source>
        <dbReference type="Pfam" id="PF01464"/>
    </source>
</evidence>
<protein>
    <recommendedName>
        <fullName evidence="2">Transglycosylase SLT domain-containing protein</fullName>
    </recommendedName>
</protein>
<evidence type="ECO:0000313" key="3">
    <source>
        <dbReference type="EMBL" id="GAQ78254.1"/>
    </source>
</evidence>
<dbReference type="OrthoDB" id="550520at2759"/>
<proteinExistence type="predicted"/>
<gene>
    <name evidence="3" type="ORF">KFL_000100200</name>
</gene>
<dbReference type="EMBL" id="DF236959">
    <property type="protein sequence ID" value="GAQ78254.1"/>
    <property type="molecule type" value="Genomic_DNA"/>
</dbReference>